<organism evidence="1 2">
    <name type="scientific">Blautia intestinalis</name>
    <dbReference type="NCBI Taxonomy" id="2763028"/>
    <lineage>
        <taxon>Bacteria</taxon>
        <taxon>Bacillati</taxon>
        <taxon>Bacillota</taxon>
        <taxon>Clostridia</taxon>
        <taxon>Lachnospirales</taxon>
        <taxon>Lachnospiraceae</taxon>
        <taxon>Blautia</taxon>
    </lineage>
</organism>
<dbReference type="RefSeq" id="WP_118040714.1">
    <property type="nucleotide sequence ID" value="NZ_JACOQE010000011.1"/>
</dbReference>
<dbReference type="Pfam" id="PF06854">
    <property type="entry name" value="Phage_Gp15"/>
    <property type="match status" value="1"/>
</dbReference>
<dbReference type="InterPro" id="IPR009660">
    <property type="entry name" value="Phage_A500_Gp15"/>
</dbReference>
<evidence type="ECO:0000313" key="2">
    <source>
        <dbReference type="Proteomes" id="UP000633936"/>
    </source>
</evidence>
<gene>
    <name evidence="1" type="ORF">H8Z79_13925</name>
</gene>
<name>A0ABR7I4S0_9FIRM</name>
<accession>A0ABR7I4S0</accession>
<evidence type="ECO:0000313" key="1">
    <source>
        <dbReference type="EMBL" id="MBC5741513.1"/>
    </source>
</evidence>
<keyword evidence="2" id="KW-1185">Reference proteome</keyword>
<reference evidence="1 2" key="1">
    <citation type="submission" date="2020-08" db="EMBL/GenBank/DDBJ databases">
        <title>Genome public.</title>
        <authorList>
            <person name="Liu C."/>
            <person name="Sun Q."/>
        </authorList>
    </citation>
    <scope>NUCLEOTIDE SEQUENCE [LARGE SCALE GENOMIC DNA]</scope>
    <source>
        <strain evidence="1 2">27-44</strain>
    </source>
</reference>
<proteinExistence type="predicted"/>
<comment type="caution">
    <text evidence="1">The sequence shown here is derived from an EMBL/GenBank/DDBJ whole genome shotgun (WGS) entry which is preliminary data.</text>
</comment>
<protein>
    <recommendedName>
        <fullName evidence="3">Bacteriophage Gp15 protein</fullName>
    </recommendedName>
</protein>
<sequence>MYWEKKNRESSDPYYDLIEDFDLVVSSFQSQYGIRLSRELPAGMKWEEFRDLLVGIGPDTALGRIVSIRAEDRKEILENFTPEQHRVRNAWQSRHAEFVKAHTSKAQVDAQMQAMKMAFMRMAGLGGD</sequence>
<dbReference type="Proteomes" id="UP000633936">
    <property type="component" value="Unassembled WGS sequence"/>
</dbReference>
<dbReference type="EMBL" id="JACOQE010000011">
    <property type="protein sequence ID" value="MBC5741513.1"/>
    <property type="molecule type" value="Genomic_DNA"/>
</dbReference>
<evidence type="ECO:0008006" key="3">
    <source>
        <dbReference type="Google" id="ProtNLM"/>
    </source>
</evidence>